<accession>A0A2P5GM33</accession>
<dbReference type="RefSeq" id="WP_103678631.1">
    <property type="nucleotide sequence ID" value="NZ_PQGD01000014.1"/>
</dbReference>
<evidence type="ECO:0000313" key="2">
    <source>
        <dbReference type="EMBL" id="POP46598.1"/>
    </source>
</evidence>
<evidence type="ECO:0000313" key="4">
    <source>
        <dbReference type="Proteomes" id="UP000247005"/>
    </source>
</evidence>
<evidence type="ECO:0000313" key="1">
    <source>
        <dbReference type="EMBL" id="POP40846.1"/>
    </source>
</evidence>
<dbReference type="Proteomes" id="UP000247005">
    <property type="component" value="Unassembled WGS sequence"/>
</dbReference>
<reference evidence="3 4" key="1">
    <citation type="submission" date="2018-01" db="EMBL/GenBank/DDBJ databases">
        <title>Superficieibacter electus gen. nov., sp. nov., an extended-spectrum beta-lactamase possessing member of the Enterobacteriaceae family, isolated from intensive care unit surfaces.</title>
        <authorList>
            <person name="Potter R.F."/>
            <person name="D'Souza A.W."/>
        </authorList>
    </citation>
    <scope>NUCLEOTIDE SEQUENCE [LARGE SCALE GENOMIC DNA]</scope>
    <source>
        <strain evidence="2 4">BP-1</strain>
        <strain evidence="1 3">BP-2</strain>
    </source>
</reference>
<protein>
    <recommendedName>
        <fullName evidence="5">YjeJ family protein</fullName>
    </recommendedName>
</protein>
<dbReference type="Proteomes" id="UP000237073">
    <property type="component" value="Unassembled WGS sequence"/>
</dbReference>
<dbReference type="EMBL" id="PQGD01000014">
    <property type="protein sequence ID" value="POP46598.1"/>
    <property type="molecule type" value="Genomic_DNA"/>
</dbReference>
<evidence type="ECO:0008006" key="5">
    <source>
        <dbReference type="Google" id="ProtNLM"/>
    </source>
</evidence>
<dbReference type="OrthoDB" id="6602592at2"/>
<dbReference type="Pfam" id="PF15922">
    <property type="entry name" value="YjeJ"/>
    <property type="match status" value="1"/>
</dbReference>
<keyword evidence="3" id="KW-1185">Reference proteome</keyword>
<comment type="caution">
    <text evidence="2">The sequence shown here is derived from an EMBL/GenBank/DDBJ whole genome shotgun (WGS) entry which is preliminary data.</text>
</comment>
<dbReference type="InterPro" id="IPR031810">
    <property type="entry name" value="YjeJ-like"/>
</dbReference>
<name>A0A2P5GM33_9ENTR</name>
<proteinExistence type="predicted"/>
<organism evidence="2 4">
    <name type="scientific">Superficieibacter electus</name>
    <dbReference type="NCBI Taxonomy" id="2022662"/>
    <lineage>
        <taxon>Bacteria</taxon>
        <taxon>Pseudomonadati</taxon>
        <taxon>Pseudomonadota</taxon>
        <taxon>Gammaproteobacteria</taxon>
        <taxon>Enterobacterales</taxon>
        <taxon>Enterobacteriaceae</taxon>
        <taxon>Superficieibacter</taxon>
    </lineage>
</organism>
<sequence length="287" mass="32902">MAINIKGMNTGVIRKGDTFVALAFKIKQPRNKETMLFFPALVLRDLLIALEHRLWQHSQMAEDQRMTLYKARDAAIKKMHASIPTLTVEELQHADASQRVDTLVLNNHEGENLLFTLTLHSGEVLDVEINELQIALIVQAIIQAINNAKMRELSLRLSSLLDFLPLYDVDCLDNGSLEYDTYQQPEWKVSLFNYYLAMIYQYTDEHGKQQQCGTVVKTRTKSENKHAEAISHRLLAYSQRLSKLKSKPCQVFVRTIAADNTHPLSQEQCMRALHQLRMSVKQKKVPA</sequence>
<dbReference type="EMBL" id="PQGE01000034">
    <property type="protein sequence ID" value="POP40846.1"/>
    <property type="molecule type" value="Genomic_DNA"/>
</dbReference>
<evidence type="ECO:0000313" key="3">
    <source>
        <dbReference type="Proteomes" id="UP000237073"/>
    </source>
</evidence>
<gene>
    <name evidence="2" type="ORF">CHU32_17975</name>
    <name evidence="1" type="ORF">CHU33_25290</name>
</gene>
<dbReference type="AlphaFoldDB" id="A0A2P5GM33"/>